<evidence type="ECO:0000313" key="3">
    <source>
        <dbReference type="Proteomes" id="UP000829494"/>
    </source>
</evidence>
<dbReference type="PROSITE" id="PS50801">
    <property type="entry name" value="STAS"/>
    <property type="match status" value="1"/>
</dbReference>
<dbReference type="InterPro" id="IPR036513">
    <property type="entry name" value="STAS_dom_sf"/>
</dbReference>
<dbReference type="GeneID" id="66852459"/>
<keyword evidence="3" id="KW-1185">Reference proteome</keyword>
<sequence>MSSSATGSRYHLLALTGHAPTAATRLARAVRLGATAPVILVDVTAADGLDVEALGTLARLSMVLRATGGGVVLVGADSAARQLTARTGTAWLLPAHQDVEAAIAGLPASGRPWTAAELASGNGDLSHTTEGG</sequence>
<organism evidence="2 3">
    <name type="scientific">Streptomyces rimosus subsp. rimosus</name>
    <dbReference type="NCBI Taxonomy" id="132474"/>
    <lineage>
        <taxon>Bacteria</taxon>
        <taxon>Bacillati</taxon>
        <taxon>Actinomycetota</taxon>
        <taxon>Actinomycetes</taxon>
        <taxon>Kitasatosporales</taxon>
        <taxon>Streptomycetaceae</taxon>
        <taxon>Streptomyces</taxon>
    </lineage>
</organism>
<dbReference type="Gene3D" id="3.30.750.24">
    <property type="entry name" value="STAS domain"/>
    <property type="match status" value="1"/>
</dbReference>
<dbReference type="Proteomes" id="UP000829494">
    <property type="component" value="Chromosome"/>
</dbReference>
<evidence type="ECO:0000313" key="2">
    <source>
        <dbReference type="EMBL" id="UNZ08390.1"/>
    </source>
</evidence>
<name>A0ABY3ZDK0_STRRM</name>
<protein>
    <recommendedName>
        <fullName evidence="1">STAS domain-containing protein</fullName>
    </recommendedName>
</protein>
<feature type="domain" description="STAS" evidence="1">
    <location>
        <begin position="1"/>
        <end position="106"/>
    </location>
</feature>
<dbReference type="Pfam" id="PF01740">
    <property type="entry name" value="STAS"/>
    <property type="match status" value="1"/>
</dbReference>
<gene>
    <name evidence="2" type="ORF">SRIMR7_40175</name>
</gene>
<dbReference type="EMBL" id="CP094298">
    <property type="protein sequence ID" value="UNZ08390.1"/>
    <property type="molecule type" value="Genomic_DNA"/>
</dbReference>
<evidence type="ECO:0000259" key="1">
    <source>
        <dbReference type="PROSITE" id="PS50801"/>
    </source>
</evidence>
<proteinExistence type="predicted"/>
<reference evidence="2 3" key="1">
    <citation type="submission" date="2022-03" db="EMBL/GenBank/DDBJ databases">
        <title>Complete genome of Streptomyces rimosus ssp. rimosus R7 (=ATCC 10970).</title>
        <authorList>
            <person name="Beganovic S."/>
            <person name="Ruckert C."/>
            <person name="Busche T."/>
            <person name="Kalinowski J."/>
            <person name="Wittmann C."/>
        </authorList>
    </citation>
    <scope>NUCLEOTIDE SEQUENCE [LARGE SCALE GENOMIC DNA]</scope>
    <source>
        <strain evidence="2 3">R7</strain>
    </source>
</reference>
<dbReference type="SUPFAM" id="SSF52091">
    <property type="entry name" value="SpoIIaa-like"/>
    <property type="match status" value="1"/>
</dbReference>
<dbReference type="RefSeq" id="WP_003981389.1">
    <property type="nucleotide sequence ID" value="NZ_CP043497.1"/>
</dbReference>
<accession>A0ABY3ZDK0</accession>
<dbReference type="InterPro" id="IPR002645">
    <property type="entry name" value="STAS_dom"/>
</dbReference>